<gene>
    <name evidence="2" type="ORF">CO2235_90236</name>
    <name evidence="1" type="ORF">JTE92_18230</name>
</gene>
<accession>A0A375GBG8</accession>
<dbReference type="RefSeq" id="WP_063238543.1">
    <property type="nucleotide sequence ID" value="NZ_CP069810.1"/>
</dbReference>
<evidence type="ECO:0000313" key="1">
    <source>
        <dbReference type="EMBL" id="QRQ95393.1"/>
    </source>
</evidence>
<dbReference type="OrthoDB" id="9153990at2"/>
<reference evidence="1 3" key="2">
    <citation type="submission" date="2021-02" db="EMBL/GenBank/DDBJ databases">
        <title>Complete Genome Sequence of Cupriavidus oxalaticus Strain Ox1, a Soil Oxalate-Degrading Species.</title>
        <authorList>
            <person name="Palmieri F."/>
            <person name="Udriet P."/>
            <person name="Deuasquier M."/>
            <person name="Beaudoing E."/>
            <person name="Johnson S.L."/>
            <person name="Davenport K.W."/>
            <person name="Chain P.S."/>
            <person name="Bindschedler S."/>
            <person name="Junier P."/>
        </authorList>
    </citation>
    <scope>NUCLEOTIDE SEQUENCE [LARGE SCALE GENOMIC DNA]</scope>
    <source>
        <strain evidence="1 3">Ox1</strain>
    </source>
</reference>
<name>A0A375GBG8_9BURK</name>
<dbReference type="EMBL" id="OGUS01000131">
    <property type="protein sequence ID" value="SPC17362.1"/>
    <property type="molecule type" value="Genomic_DNA"/>
</dbReference>
<keyword evidence="3" id="KW-1185">Reference proteome</keyword>
<organism evidence="2">
    <name type="scientific">Cupriavidus oxalaticus</name>
    <dbReference type="NCBI Taxonomy" id="96344"/>
    <lineage>
        <taxon>Bacteria</taxon>
        <taxon>Pseudomonadati</taxon>
        <taxon>Pseudomonadota</taxon>
        <taxon>Betaproteobacteria</taxon>
        <taxon>Burkholderiales</taxon>
        <taxon>Burkholderiaceae</taxon>
        <taxon>Cupriavidus</taxon>
    </lineage>
</organism>
<evidence type="ECO:0000313" key="3">
    <source>
        <dbReference type="Proteomes" id="UP000623307"/>
    </source>
</evidence>
<reference evidence="2" key="1">
    <citation type="submission" date="2018-01" db="EMBL/GenBank/DDBJ databases">
        <authorList>
            <person name="Clerissi C."/>
        </authorList>
    </citation>
    <scope>NUCLEOTIDE SEQUENCE</scope>
    <source>
        <strain evidence="2">Cupriavidus oxalaticus LMG 2235</strain>
    </source>
</reference>
<dbReference type="Proteomes" id="UP000623307">
    <property type="component" value="Chromosome 2"/>
</dbReference>
<sequence>MADLPRAQAEVLIAMSKYVGSDLHLQPRRNHAGYTSASARPDDMFGATIPGLTVELELKAPSLIDACKNIASIYLSRHGVKYRVYQLEVQPAAKRSHNEPGNTLYGPHQHIGDCALEYDHSKVSCSTPIDDFFRLFCAEANITFTGKIVLP</sequence>
<dbReference type="AlphaFoldDB" id="A0A375GBG8"/>
<dbReference type="Proteomes" id="UP000256862">
    <property type="component" value="Chromosome CO2235"/>
</dbReference>
<dbReference type="EMBL" id="CP069812">
    <property type="protein sequence ID" value="QRQ95393.1"/>
    <property type="molecule type" value="Genomic_DNA"/>
</dbReference>
<protein>
    <submittedName>
        <fullName evidence="2">Uncharacterized protein</fullName>
    </submittedName>
</protein>
<dbReference type="GeneID" id="303491492"/>
<evidence type="ECO:0000313" key="2">
    <source>
        <dbReference type="EMBL" id="SPC17362.1"/>
    </source>
</evidence>
<proteinExistence type="predicted"/>